<dbReference type="AlphaFoldDB" id="A0A519BM95"/>
<keyword evidence="9 13" id="KW-0460">Magnesium</keyword>
<evidence type="ECO:0000256" key="2">
    <source>
        <dbReference type="ARBA" id="ARBA00010207"/>
    </source>
</evidence>
<keyword evidence="6 13" id="KW-0479">Metal-binding</keyword>
<dbReference type="GO" id="GO:0000287">
    <property type="term" value="F:magnesium ion binding"/>
    <property type="evidence" value="ECO:0007669"/>
    <property type="project" value="UniProtKB-UniRule"/>
</dbReference>
<dbReference type="CDD" id="cd00496">
    <property type="entry name" value="PheRS_alpha_core"/>
    <property type="match status" value="1"/>
</dbReference>
<comment type="catalytic activity">
    <reaction evidence="12 13">
        <text>tRNA(Phe) + L-phenylalanine + ATP = L-phenylalanyl-tRNA(Phe) + AMP + diphosphate + H(+)</text>
        <dbReference type="Rhea" id="RHEA:19413"/>
        <dbReference type="Rhea" id="RHEA-COMP:9668"/>
        <dbReference type="Rhea" id="RHEA-COMP:9699"/>
        <dbReference type="ChEBI" id="CHEBI:15378"/>
        <dbReference type="ChEBI" id="CHEBI:30616"/>
        <dbReference type="ChEBI" id="CHEBI:33019"/>
        <dbReference type="ChEBI" id="CHEBI:58095"/>
        <dbReference type="ChEBI" id="CHEBI:78442"/>
        <dbReference type="ChEBI" id="CHEBI:78531"/>
        <dbReference type="ChEBI" id="CHEBI:456215"/>
        <dbReference type="EC" id="6.1.1.20"/>
    </reaction>
</comment>
<name>A0A519BM95_9DELT</name>
<evidence type="ECO:0000256" key="11">
    <source>
        <dbReference type="ARBA" id="ARBA00023146"/>
    </source>
</evidence>
<evidence type="ECO:0000259" key="14">
    <source>
        <dbReference type="PROSITE" id="PS50862"/>
    </source>
</evidence>
<evidence type="ECO:0000256" key="13">
    <source>
        <dbReference type="HAMAP-Rule" id="MF_00281"/>
    </source>
</evidence>
<dbReference type="NCBIfam" id="TIGR00468">
    <property type="entry name" value="pheS"/>
    <property type="match status" value="1"/>
</dbReference>
<dbReference type="InterPro" id="IPR002319">
    <property type="entry name" value="Phenylalanyl-tRNA_Synthase"/>
</dbReference>
<evidence type="ECO:0000256" key="5">
    <source>
        <dbReference type="ARBA" id="ARBA00022598"/>
    </source>
</evidence>
<comment type="subunit">
    <text evidence="3 13">Tetramer of two alpha and two beta subunits.</text>
</comment>
<dbReference type="EC" id="6.1.1.20" evidence="13"/>
<dbReference type="InterPro" id="IPR010978">
    <property type="entry name" value="tRNA-bd_arm"/>
</dbReference>
<dbReference type="InterPro" id="IPR006195">
    <property type="entry name" value="aa-tRNA-synth_II"/>
</dbReference>
<dbReference type="Proteomes" id="UP000319296">
    <property type="component" value="Unassembled WGS sequence"/>
</dbReference>
<proteinExistence type="inferred from homology"/>
<dbReference type="GO" id="GO:0004826">
    <property type="term" value="F:phenylalanine-tRNA ligase activity"/>
    <property type="evidence" value="ECO:0007669"/>
    <property type="project" value="UniProtKB-UniRule"/>
</dbReference>
<keyword evidence="8 13" id="KW-0067">ATP-binding</keyword>
<dbReference type="InterPro" id="IPR022911">
    <property type="entry name" value="Phe_tRNA_ligase_alpha1_bac"/>
</dbReference>
<evidence type="ECO:0000256" key="10">
    <source>
        <dbReference type="ARBA" id="ARBA00022917"/>
    </source>
</evidence>
<evidence type="ECO:0000256" key="7">
    <source>
        <dbReference type="ARBA" id="ARBA00022741"/>
    </source>
</evidence>
<dbReference type="InterPro" id="IPR045864">
    <property type="entry name" value="aa-tRNA-synth_II/BPL/LPL"/>
</dbReference>
<dbReference type="PANTHER" id="PTHR11538:SF41">
    <property type="entry name" value="PHENYLALANINE--TRNA LIGASE, MITOCHONDRIAL"/>
    <property type="match status" value="1"/>
</dbReference>
<dbReference type="SUPFAM" id="SSF46589">
    <property type="entry name" value="tRNA-binding arm"/>
    <property type="match status" value="1"/>
</dbReference>
<evidence type="ECO:0000256" key="9">
    <source>
        <dbReference type="ARBA" id="ARBA00022842"/>
    </source>
</evidence>
<dbReference type="PANTHER" id="PTHR11538">
    <property type="entry name" value="PHENYLALANYL-TRNA SYNTHETASE"/>
    <property type="match status" value="1"/>
</dbReference>
<dbReference type="HAMAP" id="MF_00281">
    <property type="entry name" value="Phe_tRNA_synth_alpha1"/>
    <property type="match status" value="1"/>
</dbReference>
<evidence type="ECO:0000256" key="8">
    <source>
        <dbReference type="ARBA" id="ARBA00022840"/>
    </source>
</evidence>
<dbReference type="GO" id="GO:0006432">
    <property type="term" value="P:phenylalanyl-tRNA aminoacylation"/>
    <property type="evidence" value="ECO:0007669"/>
    <property type="project" value="UniProtKB-UniRule"/>
</dbReference>
<dbReference type="Gene3D" id="3.30.930.10">
    <property type="entry name" value="Bira Bifunctional Protein, Domain 2"/>
    <property type="match status" value="1"/>
</dbReference>
<dbReference type="Pfam" id="PF01409">
    <property type="entry name" value="tRNA-synt_2d"/>
    <property type="match status" value="1"/>
</dbReference>
<keyword evidence="4 13" id="KW-0963">Cytoplasm</keyword>
<dbReference type="InterPro" id="IPR004188">
    <property type="entry name" value="Phe-tRNA_ligase_II_N"/>
</dbReference>
<sequence>MDNNELIKKIETVLNNAKAEFNEKINEKNLDEVYKNYLGKNSFLNNISRSISEYEPEIRKIIGMSVNNAKIKIEEIYKNLKEQIKYENSSNDSYSKIDLSLPGVKITQFHKHPITAVLDETVEFFTSMGFEVVEGPEIETAYYNFDALNIPDNHPARDVWDTFYLKNGLIPRTHTSSVQVRTMETKKPPLRVIAPGRCYRYESVDATHLFMFNQVEGLFVDKNVKLSDLKGILEATVKHLLGAKKTRFRPAFYPFVEPGLDLDIECVFCGGKGCNVCKFTGWIEVIPCGMVHPKVFEYAGINPDIYKGFAFGMGFDRLVMLKYNVNDLRLLYSGNMDVLNQF</sequence>
<dbReference type="GO" id="GO:0000049">
    <property type="term" value="F:tRNA binding"/>
    <property type="evidence" value="ECO:0007669"/>
    <property type="project" value="InterPro"/>
</dbReference>
<feature type="binding site" evidence="13">
    <location>
        <position position="257"/>
    </location>
    <ligand>
        <name>Mg(2+)</name>
        <dbReference type="ChEBI" id="CHEBI:18420"/>
        <note>shared with beta subunit</note>
    </ligand>
</feature>
<evidence type="ECO:0000256" key="6">
    <source>
        <dbReference type="ARBA" id="ARBA00022723"/>
    </source>
</evidence>
<organism evidence="15 16">
    <name type="scientific">Candidatus Acididesulfobacter diazotrophicus</name>
    <dbReference type="NCBI Taxonomy" id="2597226"/>
    <lineage>
        <taxon>Bacteria</taxon>
        <taxon>Deltaproteobacteria</taxon>
        <taxon>Candidatus Acidulodesulfobacterales</taxon>
        <taxon>Candidatus Acididesulfobacter</taxon>
    </lineage>
</organism>
<keyword evidence="7 13" id="KW-0547">Nucleotide-binding</keyword>
<dbReference type="EMBL" id="SGBB01000009">
    <property type="protein sequence ID" value="RZD18400.1"/>
    <property type="molecule type" value="Genomic_DNA"/>
</dbReference>
<evidence type="ECO:0000256" key="12">
    <source>
        <dbReference type="ARBA" id="ARBA00049255"/>
    </source>
</evidence>
<evidence type="ECO:0000313" key="15">
    <source>
        <dbReference type="EMBL" id="RZD18400.1"/>
    </source>
</evidence>
<comment type="subcellular location">
    <subcellularLocation>
        <location evidence="1 13">Cytoplasm</location>
    </subcellularLocation>
</comment>
<keyword evidence="5 13" id="KW-0436">Ligase</keyword>
<gene>
    <name evidence="13" type="primary">pheS</name>
    <name evidence="15" type="ORF">EVG15_05845</name>
</gene>
<evidence type="ECO:0000256" key="1">
    <source>
        <dbReference type="ARBA" id="ARBA00004496"/>
    </source>
</evidence>
<feature type="domain" description="Aminoacyl-transfer RNA synthetases class-II family profile" evidence="14">
    <location>
        <begin position="123"/>
        <end position="321"/>
    </location>
</feature>
<dbReference type="PROSITE" id="PS50862">
    <property type="entry name" value="AA_TRNA_LIGASE_II"/>
    <property type="match status" value="1"/>
</dbReference>
<dbReference type="Pfam" id="PF02912">
    <property type="entry name" value="Phe_tRNA-synt_N"/>
    <property type="match status" value="1"/>
</dbReference>
<reference evidence="15 16" key="1">
    <citation type="journal article" date="2019" name="ISME J.">
        <title>Insights into ecological role of a new deltaproteobacterial order Candidatus Acidulodesulfobacterales by metagenomics and metatranscriptomics.</title>
        <authorList>
            <person name="Tan S."/>
            <person name="Liu J."/>
            <person name="Fang Y."/>
            <person name="Hedlund B.P."/>
            <person name="Lian Z.H."/>
            <person name="Huang L.Y."/>
            <person name="Li J.T."/>
            <person name="Huang L.N."/>
            <person name="Li W.J."/>
            <person name="Jiang H.C."/>
            <person name="Dong H.L."/>
            <person name="Shu W.S."/>
        </authorList>
    </citation>
    <scope>NUCLEOTIDE SEQUENCE [LARGE SCALE GENOMIC DNA]</scope>
    <source>
        <strain evidence="15">AP1</strain>
    </source>
</reference>
<evidence type="ECO:0000313" key="16">
    <source>
        <dbReference type="Proteomes" id="UP000319296"/>
    </source>
</evidence>
<dbReference type="InterPro" id="IPR004529">
    <property type="entry name" value="Phe-tRNA-synth_IIc_asu"/>
</dbReference>
<evidence type="ECO:0000256" key="3">
    <source>
        <dbReference type="ARBA" id="ARBA00011209"/>
    </source>
</evidence>
<comment type="cofactor">
    <cofactor evidence="13">
        <name>Mg(2+)</name>
        <dbReference type="ChEBI" id="CHEBI:18420"/>
    </cofactor>
    <text evidence="13">Binds 2 magnesium ions per tetramer.</text>
</comment>
<evidence type="ECO:0000256" key="4">
    <source>
        <dbReference type="ARBA" id="ARBA00022490"/>
    </source>
</evidence>
<comment type="similarity">
    <text evidence="2 13">Belongs to the class-II aminoacyl-tRNA synthetase family. Phe-tRNA synthetase alpha subunit type 1 subfamily.</text>
</comment>
<keyword evidence="10 13" id="KW-0648">Protein biosynthesis</keyword>
<protein>
    <recommendedName>
        <fullName evidence="13">Phenylalanine--tRNA ligase alpha subunit</fullName>
        <ecNumber evidence="13">6.1.1.20</ecNumber>
    </recommendedName>
    <alternativeName>
        <fullName evidence="13">Phenylalanyl-tRNA synthetase alpha subunit</fullName>
        <shortName evidence="13">PheRS</shortName>
    </alternativeName>
</protein>
<dbReference type="GO" id="GO:0005524">
    <property type="term" value="F:ATP binding"/>
    <property type="evidence" value="ECO:0007669"/>
    <property type="project" value="UniProtKB-UniRule"/>
</dbReference>
<accession>A0A519BM95</accession>
<dbReference type="GO" id="GO:0005737">
    <property type="term" value="C:cytoplasm"/>
    <property type="evidence" value="ECO:0007669"/>
    <property type="project" value="UniProtKB-SubCell"/>
</dbReference>
<comment type="caution">
    <text evidence="15">The sequence shown here is derived from an EMBL/GenBank/DDBJ whole genome shotgun (WGS) entry which is preliminary data.</text>
</comment>
<dbReference type="SUPFAM" id="SSF55681">
    <property type="entry name" value="Class II aaRS and biotin synthetases"/>
    <property type="match status" value="1"/>
</dbReference>
<keyword evidence="11 13" id="KW-0030">Aminoacyl-tRNA synthetase</keyword>